<gene>
    <name evidence="1" type="ORF">GCN75_18245</name>
</gene>
<dbReference type="Proteomes" id="UP000468717">
    <property type="component" value="Unassembled WGS sequence"/>
</dbReference>
<comment type="caution">
    <text evidence="1">The sequence shown here is derived from an EMBL/GenBank/DDBJ whole genome shotgun (WGS) entry which is preliminary data.</text>
</comment>
<accession>A0A6I1I4L7</accession>
<evidence type="ECO:0000313" key="2">
    <source>
        <dbReference type="Proteomes" id="UP000468717"/>
    </source>
</evidence>
<protein>
    <submittedName>
        <fullName evidence="1">Uncharacterized protein</fullName>
    </submittedName>
</protein>
<evidence type="ECO:0000313" key="1">
    <source>
        <dbReference type="EMBL" id="KAB8063426.1"/>
    </source>
</evidence>
<dbReference type="EMBL" id="WFLI01000022">
    <property type="protein sequence ID" value="KAB8063426.1"/>
    <property type="molecule type" value="Genomic_DNA"/>
</dbReference>
<organism evidence="1 2">
    <name type="scientific">Janthinobacterium violaceinigrum</name>
    <dbReference type="NCBI Taxonomy" id="2654252"/>
    <lineage>
        <taxon>Bacteria</taxon>
        <taxon>Pseudomonadati</taxon>
        <taxon>Pseudomonadota</taxon>
        <taxon>Betaproteobacteria</taxon>
        <taxon>Burkholderiales</taxon>
        <taxon>Oxalobacteraceae</taxon>
        <taxon>Janthinobacterium</taxon>
    </lineage>
</organism>
<proteinExistence type="predicted"/>
<name>A0A6I1I4L7_9BURK</name>
<dbReference type="AlphaFoldDB" id="A0A6I1I4L7"/>
<dbReference type="RefSeq" id="WP_152283705.1">
    <property type="nucleotide sequence ID" value="NZ_WFLI01000022.1"/>
</dbReference>
<keyword evidence="2" id="KW-1185">Reference proteome</keyword>
<reference evidence="1 2" key="1">
    <citation type="submission" date="2019-10" db="EMBL/GenBank/DDBJ databases">
        <title>Three novel species isolated from a subtropical stream in China.</title>
        <authorList>
            <person name="Lu H."/>
        </authorList>
    </citation>
    <scope>NUCLEOTIDE SEQUENCE [LARGE SCALE GENOMIC DNA]</scope>
    <source>
        <strain evidence="1 2">FT13W</strain>
    </source>
</reference>
<sequence length="177" mass="19607">MPFEFHHLDARTRTFMTSEINSDLHAEKLYFSDNLSEEGCANYPILLLDAANDGNDSSLAGSLVASFKSHEKPRKLASGGYSKPPIMRNNAHEMLAEGEFNRFYMRAICLRAMEDNIRTVIVYRAKEVNNARSASEEMIGQHMSAEALLNDLRTHVGVDLALGLPPGPNSGLSVRLP</sequence>